<dbReference type="OrthoDB" id="9814270at2"/>
<keyword evidence="12" id="KW-0460">Magnesium</keyword>
<evidence type="ECO:0000256" key="12">
    <source>
        <dbReference type="ARBA" id="ARBA00022842"/>
    </source>
</evidence>
<keyword evidence="14 20" id="KW-1133">Transmembrane helix</keyword>
<dbReference type="InterPro" id="IPR023299">
    <property type="entry name" value="ATPase_P-typ_cyto_dom_N"/>
</dbReference>
<dbReference type="Gene3D" id="2.70.150.10">
    <property type="entry name" value="Calcium-transporting ATPase, cytoplasmic transduction domain A"/>
    <property type="match status" value="1"/>
</dbReference>
<gene>
    <name evidence="22" type="ORF">DN069_27180</name>
</gene>
<evidence type="ECO:0000256" key="1">
    <source>
        <dbReference type="ARBA" id="ARBA00003954"/>
    </source>
</evidence>
<organism evidence="22 23">
    <name type="scientific">Streptacidiphilus pinicola</name>
    <dbReference type="NCBI Taxonomy" id="2219663"/>
    <lineage>
        <taxon>Bacteria</taxon>
        <taxon>Bacillati</taxon>
        <taxon>Actinomycetota</taxon>
        <taxon>Actinomycetes</taxon>
        <taxon>Kitasatosporales</taxon>
        <taxon>Streptomycetaceae</taxon>
        <taxon>Streptacidiphilus</taxon>
    </lineage>
</organism>
<sequence length="919" mass="94820">MTWARQERDEEAPLTQPAGTSDLQVLRALETGLGGLDEWQAELRLVECGENTLPAPAAPSWSRRVAAQARDPYAATLCLLVAVTCLSGAYGSAAVLSVLVVAGCALRLVGEVRAEQDAAALRTLAEGTATVLRRRSGADGAADRPRARELPFDQFVPGDLVRLGPGDRVPADLLLVRSSGLTLDQSALTGVSLPAAKRAAGASTAAASGLRSPDNERLCLRGSTVVRGTGSGVVVATGADSYLGGRPAPDPGTLGTPVPERPEATRHTPRRTAFDRTARAVSGLLLRLTLLSGAAGLLVGALAEGHSWEVVPYAAAVAVGLTPEMLLLVVTAALARQSDRFRRGGVYARRLTAVHDLGTLDVLCTDKTGTLTRDRLTLDAGLDPEGNPDPGPAHWAAVTSLVCADLGDPPLVDSVDEALLDAAWEADPGFADRLTGLLAVPFEPSRRIAVALVRGPVGLGSATLSVTGAVEDVLARCASERVDGGERPLTEARRAAVVALADARAADGLRVLAVATAETEAPAAGPGVRTARRRAEDPYGLTLLGLVCLADATEPDAAAALADLAAAGLTVKIVTGDRAGAAAHVCRAAGLVPGTPLLGPEADALDDAKLRRVAERTTVFALFAPAQKARLVRALQAAGHTVGFLGDGLNDMPALRAADVGVSSPAALDPGPRRSADLVLGADALPHLAGALRAARTAVANVGNYLRITLASNLGNVLAMLAAGAVVPFLPMLPAQVLTQNLCFDLAQLSLAFDRPLRDGGATAAPRRLTRSDLARYALLFGVVNACADLATFALLRSVTAGLHVAHSEVLFHSGWFTENLITQAVTVHLLRTGARRSDGWSPASWPVRVANLALVVIGVLLPATPLGAALGLRLLPGEFYAFLGLILAGYAAALLAARRFVALPSKGERLLRPVDAAT</sequence>
<dbReference type="Pfam" id="PF00690">
    <property type="entry name" value="Cation_ATPase_N"/>
    <property type="match status" value="1"/>
</dbReference>
<dbReference type="InterPro" id="IPR004014">
    <property type="entry name" value="ATPase_P-typ_cation-transptr_N"/>
</dbReference>
<dbReference type="SFLD" id="SFLDG00002">
    <property type="entry name" value="C1.7:_P-type_atpase_like"/>
    <property type="match status" value="1"/>
</dbReference>
<dbReference type="InterPro" id="IPR001757">
    <property type="entry name" value="P_typ_ATPase"/>
</dbReference>
<dbReference type="InterPro" id="IPR023298">
    <property type="entry name" value="ATPase_P-typ_TM_dom_sf"/>
</dbReference>
<dbReference type="EMBL" id="QKYN01000112">
    <property type="protein sequence ID" value="RAG82548.1"/>
    <property type="molecule type" value="Genomic_DNA"/>
</dbReference>
<evidence type="ECO:0000256" key="16">
    <source>
        <dbReference type="ARBA" id="ARBA00029806"/>
    </source>
</evidence>
<keyword evidence="6" id="KW-1003">Cell membrane</keyword>
<dbReference type="SUPFAM" id="SSF81665">
    <property type="entry name" value="Calcium ATPase, transmembrane domain M"/>
    <property type="match status" value="1"/>
</dbReference>
<evidence type="ECO:0000256" key="9">
    <source>
        <dbReference type="ARBA" id="ARBA00022692"/>
    </source>
</evidence>
<feature type="transmembrane region" description="Helical" evidence="20">
    <location>
        <begin position="284"/>
        <end position="303"/>
    </location>
</feature>
<feature type="transmembrane region" description="Helical" evidence="20">
    <location>
        <begin position="852"/>
        <end position="874"/>
    </location>
</feature>
<feature type="transmembrane region" description="Helical" evidence="20">
    <location>
        <begin position="315"/>
        <end position="335"/>
    </location>
</feature>
<dbReference type="InterPro" id="IPR006068">
    <property type="entry name" value="ATPase_P-typ_cation-transptr_C"/>
</dbReference>
<feature type="transmembrane region" description="Helical" evidence="20">
    <location>
        <begin position="777"/>
        <end position="799"/>
    </location>
</feature>
<dbReference type="Pfam" id="PF00122">
    <property type="entry name" value="E1-E2_ATPase"/>
    <property type="match status" value="1"/>
</dbReference>
<dbReference type="Gene3D" id="1.20.1110.10">
    <property type="entry name" value="Calcium-transporting ATPase, transmembrane domain"/>
    <property type="match status" value="1"/>
</dbReference>
<evidence type="ECO:0000313" key="22">
    <source>
        <dbReference type="EMBL" id="RAG82548.1"/>
    </source>
</evidence>
<evidence type="ECO:0000256" key="17">
    <source>
        <dbReference type="ARBA" id="ARBA00047295"/>
    </source>
</evidence>
<evidence type="ECO:0000256" key="8">
    <source>
        <dbReference type="ARBA" id="ARBA00022553"/>
    </source>
</evidence>
<dbReference type="GO" id="GO:0005524">
    <property type="term" value="F:ATP binding"/>
    <property type="evidence" value="ECO:0007669"/>
    <property type="project" value="UniProtKB-KW"/>
</dbReference>
<dbReference type="InterPro" id="IPR036412">
    <property type="entry name" value="HAD-like_sf"/>
</dbReference>
<dbReference type="PROSITE" id="PS00154">
    <property type="entry name" value="ATPASE_E1_E2"/>
    <property type="match status" value="1"/>
</dbReference>
<keyword evidence="13" id="KW-1278">Translocase</keyword>
<dbReference type="GO" id="GO:0015444">
    <property type="term" value="F:P-type magnesium transporter activity"/>
    <property type="evidence" value="ECO:0007669"/>
    <property type="project" value="UniProtKB-EC"/>
</dbReference>
<evidence type="ECO:0000313" key="23">
    <source>
        <dbReference type="Proteomes" id="UP000248889"/>
    </source>
</evidence>
<evidence type="ECO:0000256" key="18">
    <source>
        <dbReference type="ARBA" id="ARBA00049360"/>
    </source>
</evidence>
<dbReference type="EC" id="7.2.2.14" evidence="4"/>
<dbReference type="Pfam" id="PF13246">
    <property type="entry name" value="Cation_ATPase"/>
    <property type="match status" value="1"/>
</dbReference>
<evidence type="ECO:0000256" key="3">
    <source>
        <dbReference type="ARBA" id="ARBA00008746"/>
    </source>
</evidence>
<evidence type="ECO:0000256" key="20">
    <source>
        <dbReference type="SAM" id="Phobius"/>
    </source>
</evidence>
<dbReference type="SUPFAM" id="SSF56784">
    <property type="entry name" value="HAD-like"/>
    <property type="match status" value="1"/>
</dbReference>
<dbReference type="Gene3D" id="3.40.50.1000">
    <property type="entry name" value="HAD superfamily/HAD-like"/>
    <property type="match status" value="1"/>
</dbReference>
<evidence type="ECO:0000256" key="11">
    <source>
        <dbReference type="ARBA" id="ARBA00022840"/>
    </source>
</evidence>
<dbReference type="SUPFAM" id="SSF81653">
    <property type="entry name" value="Calcium ATPase, transduction domain A"/>
    <property type="match status" value="1"/>
</dbReference>
<dbReference type="InterPro" id="IPR018303">
    <property type="entry name" value="ATPase_P-typ_P_site"/>
</dbReference>
<keyword evidence="10" id="KW-0547">Nucleotide-binding</keyword>
<evidence type="ECO:0000256" key="13">
    <source>
        <dbReference type="ARBA" id="ARBA00022967"/>
    </source>
</evidence>
<keyword evidence="15 20" id="KW-0472">Membrane</keyword>
<feature type="transmembrane region" description="Helical" evidence="20">
    <location>
        <begin position="880"/>
        <end position="898"/>
    </location>
</feature>
<dbReference type="PANTHER" id="PTHR42861">
    <property type="entry name" value="CALCIUM-TRANSPORTING ATPASE"/>
    <property type="match status" value="1"/>
</dbReference>
<evidence type="ECO:0000256" key="4">
    <source>
        <dbReference type="ARBA" id="ARBA00012786"/>
    </source>
</evidence>
<evidence type="ECO:0000256" key="7">
    <source>
        <dbReference type="ARBA" id="ARBA00022519"/>
    </source>
</evidence>
<dbReference type="InterPro" id="IPR059000">
    <property type="entry name" value="ATPase_P-type_domA"/>
</dbReference>
<evidence type="ECO:0000256" key="19">
    <source>
        <dbReference type="SAM" id="MobiDB-lite"/>
    </source>
</evidence>
<dbReference type="AlphaFoldDB" id="A0A2X0J594"/>
<keyword evidence="11" id="KW-0067">ATP-binding</keyword>
<feature type="domain" description="Cation-transporting P-type ATPase N-terminal" evidence="21">
    <location>
        <begin position="16"/>
        <end position="89"/>
    </location>
</feature>
<dbReference type="InterPro" id="IPR044492">
    <property type="entry name" value="P_typ_ATPase_HD_dom"/>
</dbReference>
<keyword evidence="8" id="KW-0597">Phosphoprotein</keyword>
<dbReference type="GO" id="GO:0005886">
    <property type="term" value="C:plasma membrane"/>
    <property type="evidence" value="ECO:0007669"/>
    <property type="project" value="UniProtKB-SubCell"/>
</dbReference>
<comment type="subcellular location">
    <subcellularLocation>
        <location evidence="2">Cell inner membrane</location>
        <topology evidence="2">Multi-pass membrane protein</topology>
    </subcellularLocation>
</comment>
<name>A0A2X0J594_9ACTN</name>
<evidence type="ECO:0000256" key="5">
    <source>
        <dbReference type="ARBA" id="ARBA00013555"/>
    </source>
</evidence>
<evidence type="ECO:0000256" key="15">
    <source>
        <dbReference type="ARBA" id="ARBA00023136"/>
    </source>
</evidence>
<comment type="catalytic activity">
    <reaction evidence="17">
        <text>Mg(2+)(out) + ATP + H2O = Mg(2+)(in) + ADP + phosphate + H(+)</text>
        <dbReference type="Rhea" id="RHEA:10260"/>
        <dbReference type="ChEBI" id="CHEBI:15377"/>
        <dbReference type="ChEBI" id="CHEBI:15378"/>
        <dbReference type="ChEBI" id="CHEBI:18420"/>
        <dbReference type="ChEBI" id="CHEBI:30616"/>
        <dbReference type="ChEBI" id="CHEBI:43474"/>
        <dbReference type="ChEBI" id="CHEBI:456216"/>
        <dbReference type="EC" id="7.2.2.14"/>
    </reaction>
</comment>
<comment type="similarity">
    <text evidence="3">Belongs to the cation transport ATPase (P-type) (TC 3.A.3) family. Type IIIB subfamily.</text>
</comment>
<evidence type="ECO:0000256" key="6">
    <source>
        <dbReference type="ARBA" id="ARBA00022475"/>
    </source>
</evidence>
<dbReference type="NCBIfam" id="TIGR01494">
    <property type="entry name" value="ATPase_P-type"/>
    <property type="match status" value="1"/>
</dbReference>
<dbReference type="InterPro" id="IPR023214">
    <property type="entry name" value="HAD_sf"/>
</dbReference>
<dbReference type="Proteomes" id="UP000248889">
    <property type="component" value="Unassembled WGS sequence"/>
</dbReference>
<dbReference type="GO" id="GO:0016887">
    <property type="term" value="F:ATP hydrolysis activity"/>
    <property type="evidence" value="ECO:0007669"/>
    <property type="project" value="InterPro"/>
</dbReference>
<protein>
    <recommendedName>
        <fullName evidence="5">Magnesium-transporting ATPase, P-type 1</fullName>
        <ecNumber evidence="4">7.2.2.14</ecNumber>
    </recommendedName>
    <alternativeName>
        <fullName evidence="16">Mg(2+) transport ATPase, P-type 1</fullName>
    </alternativeName>
</protein>
<keyword evidence="7" id="KW-0997">Cell inner membrane</keyword>
<evidence type="ECO:0000259" key="21">
    <source>
        <dbReference type="SMART" id="SM00831"/>
    </source>
</evidence>
<comment type="function">
    <text evidence="1">Mediates magnesium influx to the cytosol.</text>
</comment>
<dbReference type="SMART" id="SM00831">
    <property type="entry name" value="Cation_ATPase_N"/>
    <property type="match status" value="1"/>
</dbReference>
<dbReference type="SFLD" id="SFLDF00027">
    <property type="entry name" value="p-type_atpase"/>
    <property type="match status" value="1"/>
</dbReference>
<evidence type="ECO:0000256" key="2">
    <source>
        <dbReference type="ARBA" id="ARBA00004429"/>
    </source>
</evidence>
<dbReference type="InterPro" id="IPR008250">
    <property type="entry name" value="ATPase_P-typ_transduc_dom_A_sf"/>
</dbReference>
<dbReference type="SFLD" id="SFLDS00003">
    <property type="entry name" value="Haloacid_Dehalogenase"/>
    <property type="match status" value="1"/>
</dbReference>
<keyword evidence="9 20" id="KW-0812">Transmembrane</keyword>
<reference evidence="22 23" key="1">
    <citation type="submission" date="2018-06" db="EMBL/GenBank/DDBJ databases">
        <title>Streptacidiphilus pinicola sp. nov., isolated from pine grove soil.</title>
        <authorList>
            <person name="Roh S.G."/>
            <person name="Park S."/>
            <person name="Kim M.-K."/>
            <person name="Yun B.-R."/>
            <person name="Park J."/>
            <person name="Kim M.J."/>
            <person name="Kim Y.S."/>
            <person name="Kim S.B."/>
        </authorList>
    </citation>
    <scope>NUCLEOTIDE SEQUENCE [LARGE SCALE GENOMIC DNA]</scope>
    <source>
        <strain evidence="22 23">MMS16-CNU450</strain>
    </source>
</reference>
<comment type="catalytic activity">
    <reaction evidence="18">
        <text>ATP + H2O = ADP + phosphate + H(+)</text>
        <dbReference type="Rhea" id="RHEA:13065"/>
        <dbReference type="ChEBI" id="CHEBI:15377"/>
        <dbReference type="ChEBI" id="CHEBI:15378"/>
        <dbReference type="ChEBI" id="CHEBI:30616"/>
        <dbReference type="ChEBI" id="CHEBI:43474"/>
        <dbReference type="ChEBI" id="CHEBI:456216"/>
    </reaction>
</comment>
<evidence type="ECO:0000256" key="10">
    <source>
        <dbReference type="ARBA" id="ARBA00022741"/>
    </source>
</evidence>
<dbReference type="PRINTS" id="PR01836">
    <property type="entry name" value="MGATPASE"/>
</dbReference>
<dbReference type="InterPro" id="IPR006415">
    <property type="entry name" value="P-type_ATPase_IIIB"/>
</dbReference>
<dbReference type="Gene3D" id="3.40.1110.10">
    <property type="entry name" value="Calcium-transporting ATPase, cytoplasmic domain N"/>
    <property type="match status" value="1"/>
</dbReference>
<dbReference type="Pfam" id="PF00689">
    <property type="entry name" value="Cation_ATPase_C"/>
    <property type="match status" value="1"/>
</dbReference>
<keyword evidence="23" id="KW-1185">Reference proteome</keyword>
<feature type="region of interest" description="Disordered" evidence="19">
    <location>
        <begin position="241"/>
        <end position="268"/>
    </location>
</feature>
<comment type="caution">
    <text evidence="22">The sequence shown here is derived from an EMBL/GenBank/DDBJ whole genome shotgun (WGS) entry which is preliminary data.</text>
</comment>
<proteinExistence type="inferred from homology"/>
<evidence type="ECO:0000256" key="14">
    <source>
        <dbReference type="ARBA" id="ARBA00022989"/>
    </source>
</evidence>
<accession>A0A2X0J594</accession>